<proteinExistence type="predicted"/>
<sequence>MTDTPQDSAFTLVVPSCDFYSDTWPYFFHFLFKYWPDIPAPIYLLSNHLSYDDPRVHTIKVGDDHQWGDNLRAALPQVPGDVLLMLLDDFFLNQPVITRDVLEAVQRFRQLGARYLGLDQFRKHGTPVPGTTWHAILPDPPCVGLNATMWSASQLQAVANAPGMNIWQAESRAKQLAREDHSGHYYIGPQGTPLLTYQESIKGLFWKPSTLDFFKRENVPLSASPRPCPPQGQDFVSKFIRSWKKRSFRNWLKKRSEKMTRDGITVVKPLD</sequence>
<dbReference type="EMBL" id="JACHIG010000014">
    <property type="protein sequence ID" value="MBB5035165.1"/>
    <property type="molecule type" value="Genomic_DNA"/>
</dbReference>
<organism evidence="1 2">
    <name type="scientific">Prosthecobacter vanneervenii</name>
    <dbReference type="NCBI Taxonomy" id="48466"/>
    <lineage>
        <taxon>Bacteria</taxon>
        <taxon>Pseudomonadati</taxon>
        <taxon>Verrucomicrobiota</taxon>
        <taxon>Verrucomicrobiia</taxon>
        <taxon>Verrucomicrobiales</taxon>
        <taxon>Verrucomicrobiaceae</taxon>
        <taxon>Prosthecobacter</taxon>
    </lineage>
</organism>
<protein>
    <recommendedName>
        <fullName evidence="3">Nucleotide-diphospho-sugar transferase domain-containing protein</fullName>
    </recommendedName>
</protein>
<comment type="caution">
    <text evidence="1">The sequence shown here is derived from an EMBL/GenBank/DDBJ whole genome shotgun (WGS) entry which is preliminary data.</text>
</comment>
<evidence type="ECO:0000313" key="2">
    <source>
        <dbReference type="Proteomes" id="UP000590740"/>
    </source>
</evidence>
<dbReference type="Proteomes" id="UP000590740">
    <property type="component" value="Unassembled WGS sequence"/>
</dbReference>
<reference evidence="1 2" key="1">
    <citation type="submission" date="2020-08" db="EMBL/GenBank/DDBJ databases">
        <title>Genomic Encyclopedia of Type Strains, Phase IV (KMG-IV): sequencing the most valuable type-strain genomes for metagenomic binning, comparative biology and taxonomic classification.</title>
        <authorList>
            <person name="Goeker M."/>
        </authorList>
    </citation>
    <scope>NUCLEOTIDE SEQUENCE [LARGE SCALE GENOMIC DNA]</scope>
    <source>
        <strain evidence="1 2">DSM 12252</strain>
    </source>
</reference>
<dbReference type="RefSeq" id="WP_184343679.1">
    <property type="nucleotide sequence ID" value="NZ_JACHIG010000014.1"/>
</dbReference>
<dbReference type="AlphaFoldDB" id="A0A7W8DML1"/>
<evidence type="ECO:0008006" key="3">
    <source>
        <dbReference type="Google" id="ProtNLM"/>
    </source>
</evidence>
<name>A0A7W8DML1_9BACT</name>
<accession>A0A7W8DML1</accession>
<gene>
    <name evidence="1" type="ORF">HNQ65_004774</name>
</gene>
<keyword evidence="2" id="KW-1185">Reference proteome</keyword>
<evidence type="ECO:0000313" key="1">
    <source>
        <dbReference type="EMBL" id="MBB5035165.1"/>
    </source>
</evidence>